<dbReference type="EMBL" id="CYTV01000017">
    <property type="protein sequence ID" value="CUJ13095.1"/>
    <property type="molecule type" value="Genomic_DNA"/>
</dbReference>
<evidence type="ECO:0000256" key="2">
    <source>
        <dbReference type="ARBA" id="ARBA00022670"/>
    </source>
</evidence>
<dbReference type="InterPro" id="IPR036590">
    <property type="entry name" value="SRAP-like"/>
</dbReference>
<accession>A0A0M7HTD7</accession>
<dbReference type="AlphaFoldDB" id="A0A0J6BZZ2"/>
<evidence type="ECO:0000313" key="12">
    <source>
        <dbReference type="Proteomes" id="UP000092950"/>
    </source>
</evidence>
<protein>
    <recommendedName>
        <fullName evidence="8">Abasic site processing protein</fullName>
        <ecNumber evidence="8">3.4.-.-</ecNumber>
    </recommendedName>
</protein>
<dbReference type="GO" id="GO:0016829">
    <property type="term" value="F:lyase activity"/>
    <property type="evidence" value="ECO:0007669"/>
    <property type="project" value="UniProtKB-KW"/>
</dbReference>
<gene>
    <name evidence="10" type="primary">yedK</name>
    <name evidence="9" type="ORF">BBN53_20905</name>
    <name evidence="10" type="ORF">ERS370011_03912</name>
</gene>
<evidence type="ECO:0000256" key="5">
    <source>
        <dbReference type="ARBA" id="ARBA00023124"/>
    </source>
</evidence>
<keyword evidence="4 8" id="KW-0378">Hydrolase</keyword>
<dbReference type="GO" id="GO:0008233">
    <property type="term" value="F:peptidase activity"/>
    <property type="evidence" value="ECO:0007669"/>
    <property type="project" value="UniProtKB-KW"/>
</dbReference>
<keyword evidence="6" id="KW-0238">DNA-binding</keyword>
<dbReference type="PANTHER" id="PTHR13604">
    <property type="entry name" value="DC12-RELATED"/>
    <property type="match status" value="1"/>
</dbReference>
<dbReference type="InterPro" id="IPR003738">
    <property type="entry name" value="SRAP"/>
</dbReference>
<evidence type="ECO:0000256" key="3">
    <source>
        <dbReference type="ARBA" id="ARBA00022763"/>
    </source>
</evidence>
<dbReference type="Gene3D" id="3.90.1680.10">
    <property type="entry name" value="SOS response associated peptidase-like"/>
    <property type="match status" value="1"/>
</dbReference>
<dbReference type="RefSeq" id="WP_043215367.1">
    <property type="nucleotide sequence ID" value="NZ_CAJGUP010000012.1"/>
</dbReference>
<dbReference type="Proteomes" id="UP000053096">
    <property type="component" value="Unassembled WGS sequence"/>
</dbReference>
<evidence type="ECO:0000313" key="9">
    <source>
        <dbReference type="EMBL" id="ANY18486.1"/>
    </source>
</evidence>
<dbReference type="Proteomes" id="UP000092950">
    <property type="component" value="Plasmid unnamed1"/>
</dbReference>
<keyword evidence="7" id="KW-0456">Lyase</keyword>
<evidence type="ECO:0000256" key="8">
    <source>
        <dbReference type="RuleBase" id="RU364100"/>
    </source>
</evidence>
<comment type="similarity">
    <text evidence="1 8">Belongs to the SOS response-associated peptidase family.</text>
</comment>
<sequence>MCGRIVQKSGPLDYVERIFPNPRRLFDDPAGRRYNIPPGTRPMALHRLAGDLELERLHWGWRPHNSKYLMSNARLDKILANAWPWKLLTARGRILVPADGWYEWKPLADRPKPPKQPHYIHAADGAPLYFAALSNWRPDAEKDEVHGFAIVTNDAAGGMIDVHDRRPVALPPDLAARWIDPDIELAEARALLENGLPETAFTWHPVRQEVGNSKYQLPDAIDPIAS</sequence>
<geneLocation type="plasmid" evidence="9 12">
    <name>unnamed1</name>
</geneLocation>
<evidence type="ECO:0000256" key="1">
    <source>
        <dbReference type="ARBA" id="ARBA00008136"/>
    </source>
</evidence>
<dbReference type="PANTHER" id="PTHR13604:SF0">
    <property type="entry name" value="ABASIC SITE PROCESSING PROTEIN HMCES"/>
    <property type="match status" value="1"/>
</dbReference>
<keyword evidence="5" id="KW-0190">Covalent protein-DNA linkage</keyword>
<dbReference type="Pfam" id="PF02586">
    <property type="entry name" value="SRAP"/>
    <property type="match status" value="1"/>
</dbReference>
<dbReference type="EC" id="3.4.-.-" evidence="8"/>
<name>A0A0J6BZZ2_9BORD</name>
<accession>A0A0J6BZZ2</accession>
<keyword evidence="9" id="KW-0614">Plasmid</keyword>
<dbReference type="GO" id="GO:0006508">
    <property type="term" value="P:proteolysis"/>
    <property type="evidence" value="ECO:0007669"/>
    <property type="project" value="UniProtKB-KW"/>
</dbReference>
<evidence type="ECO:0000256" key="7">
    <source>
        <dbReference type="ARBA" id="ARBA00023239"/>
    </source>
</evidence>
<keyword evidence="2 8" id="KW-0645">Protease</keyword>
<reference evidence="9 12" key="2">
    <citation type="submission" date="2016-07" db="EMBL/GenBank/DDBJ databases">
        <title>Complete genome sequences of Bordetella pseudohinzii.</title>
        <authorList>
            <person name="Spilker T."/>
            <person name="Darrah R."/>
            <person name="LiPuma J.J."/>
        </authorList>
    </citation>
    <scope>NUCLEOTIDE SEQUENCE [LARGE SCALE GENOMIC DNA]</scope>
    <source>
        <strain evidence="9 12">HI4681</strain>
        <plasmid evidence="9 12">unnamed1</plasmid>
    </source>
</reference>
<keyword evidence="3" id="KW-0227">DNA damage</keyword>
<dbReference type="GO" id="GO:0106300">
    <property type="term" value="P:protein-DNA covalent cross-linking repair"/>
    <property type="evidence" value="ECO:0007669"/>
    <property type="project" value="InterPro"/>
</dbReference>
<evidence type="ECO:0000256" key="6">
    <source>
        <dbReference type="ARBA" id="ARBA00023125"/>
    </source>
</evidence>
<keyword evidence="12" id="KW-1185">Reference proteome</keyword>
<dbReference type="GO" id="GO:0003697">
    <property type="term" value="F:single-stranded DNA binding"/>
    <property type="evidence" value="ECO:0007669"/>
    <property type="project" value="InterPro"/>
</dbReference>
<dbReference type="OrthoDB" id="6192129at2"/>
<evidence type="ECO:0000256" key="4">
    <source>
        <dbReference type="ARBA" id="ARBA00022801"/>
    </source>
</evidence>
<dbReference type="EMBL" id="CP016441">
    <property type="protein sequence ID" value="ANY18486.1"/>
    <property type="molecule type" value="Genomic_DNA"/>
</dbReference>
<proteinExistence type="inferred from homology"/>
<evidence type="ECO:0000313" key="10">
    <source>
        <dbReference type="EMBL" id="CUJ13095.1"/>
    </source>
</evidence>
<dbReference type="SUPFAM" id="SSF143081">
    <property type="entry name" value="BB1717-like"/>
    <property type="match status" value="1"/>
</dbReference>
<dbReference type="KEGG" id="bpdz:BBN53_20905"/>
<evidence type="ECO:0000313" key="11">
    <source>
        <dbReference type="Proteomes" id="UP000053096"/>
    </source>
</evidence>
<reference evidence="10 11" key="1">
    <citation type="submission" date="2015-09" db="EMBL/GenBank/DDBJ databases">
        <authorList>
            <person name="Jackson K.R."/>
            <person name="Lunt B.L."/>
            <person name="Fisher J.N.B."/>
            <person name="Gardner A.V."/>
            <person name="Bailey M.E."/>
            <person name="Deus L.M."/>
            <person name="Earl A.S."/>
            <person name="Gibby P.D."/>
            <person name="Hartmann K.A."/>
            <person name="Liu J.E."/>
            <person name="Manci A.M."/>
            <person name="Nielsen D.A."/>
            <person name="Solomon M.B."/>
            <person name="Breakwell D.P."/>
            <person name="Burnett S.H."/>
            <person name="Grose J.H."/>
        </authorList>
    </citation>
    <scope>NUCLEOTIDE SEQUENCE [LARGE SCALE GENOMIC DNA]</scope>
    <source>
        <strain evidence="10 11">2789STDY5608636</strain>
    </source>
</reference>
<organism evidence="10 11">
    <name type="scientific">Bordetella pseudohinzii</name>
    <dbReference type="NCBI Taxonomy" id="1331258"/>
    <lineage>
        <taxon>Bacteria</taxon>
        <taxon>Pseudomonadati</taxon>
        <taxon>Pseudomonadota</taxon>
        <taxon>Betaproteobacteria</taxon>
        <taxon>Burkholderiales</taxon>
        <taxon>Alcaligenaceae</taxon>
        <taxon>Bordetella</taxon>
    </lineage>
</organism>